<dbReference type="InterPro" id="IPR038781">
    <property type="entry name" value="C365.16-ike"/>
</dbReference>
<dbReference type="VEuPathDB" id="FungiDB:F4678DRAFT_457344"/>
<reference evidence="1" key="1">
    <citation type="submission" date="2022-07" db="EMBL/GenBank/DDBJ databases">
        <title>Genome Sequence of Xylaria arbuscula.</title>
        <authorList>
            <person name="Buettner E."/>
        </authorList>
    </citation>
    <scope>NUCLEOTIDE SEQUENCE</scope>
    <source>
        <strain evidence="1">VT107</strain>
    </source>
</reference>
<dbReference type="EMBL" id="JANPWZ010002911">
    <property type="protein sequence ID" value="KAJ3555278.1"/>
    <property type="molecule type" value="Genomic_DNA"/>
</dbReference>
<organism evidence="1 2">
    <name type="scientific">Xylaria arbuscula</name>
    <dbReference type="NCBI Taxonomy" id="114810"/>
    <lineage>
        <taxon>Eukaryota</taxon>
        <taxon>Fungi</taxon>
        <taxon>Dikarya</taxon>
        <taxon>Ascomycota</taxon>
        <taxon>Pezizomycotina</taxon>
        <taxon>Sordariomycetes</taxon>
        <taxon>Xylariomycetidae</taxon>
        <taxon>Xylariales</taxon>
        <taxon>Xylariaceae</taxon>
        <taxon>Xylaria</taxon>
    </lineage>
</organism>
<dbReference type="GO" id="GO:0005739">
    <property type="term" value="C:mitochondrion"/>
    <property type="evidence" value="ECO:0007669"/>
    <property type="project" value="TreeGrafter"/>
</dbReference>
<name>A0A9W8TGV0_9PEZI</name>
<dbReference type="PANTHER" id="PTHR37845">
    <property type="entry name" value="SEQUENCE ORPHAN"/>
    <property type="match status" value="1"/>
</dbReference>
<evidence type="ECO:0000313" key="2">
    <source>
        <dbReference type="Proteomes" id="UP001148614"/>
    </source>
</evidence>
<keyword evidence="2" id="KW-1185">Reference proteome</keyword>
<dbReference type="PANTHER" id="PTHR37845:SF1">
    <property type="entry name" value="SEQUENCE ORPHAN"/>
    <property type="match status" value="1"/>
</dbReference>
<proteinExistence type="predicted"/>
<evidence type="ECO:0008006" key="3">
    <source>
        <dbReference type="Google" id="ProtNLM"/>
    </source>
</evidence>
<gene>
    <name evidence="1" type="ORF">NPX13_g10385</name>
</gene>
<dbReference type="AlphaFoldDB" id="A0A9W8TGV0"/>
<dbReference type="Proteomes" id="UP001148614">
    <property type="component" value="Unassembled WGS sequence"/>
</dbReference>
<protein>
    <recommendedName>
        <fullName evidence="3">Mitochondrial fission process protein 1</fullName>
    </recommendedName>
</protein>
<sequence>MGNMLESPSPKARTLDRLVGDASAAAISATLASPAIVLIDSRAVVAKTASGDSILKALWTQAVHAGKRPGAFLFGRPFAIMWTLYAATYTAASFTDTLTEKYYATAATTATFLATTAVNVPLGIWKDIRYAQLFSHNSTADEKKPITASPKLPLTSPITATVPVPTPRRMPRSVTGVFLARDAITLFGSFTMAPRLATAIPDSLVSNIHAKAAVSQLTVPILTQLVATPVHLLGLDLYQRQEKGVTLSNRVSSISPGLGGATFARCLRILPAFGFGVLANQELRSLFHTAARTA</sequence>
<evidence type="ECO:0000313" key="1">
    <source>
        <dbReference type="EMBL" id="KAJ3555278.1"/>
    </source>
</evidence>
<comment type="caution">
    <text evidence="1">The sequence shown here is derived from an EMBL/GenBank/DDBJ whole genome shotgun (WGS) entry which is preliminary data.</text>
</comment>
<accession>A0A9W8TGV0</accession>